<reference evidence="4" key="2">
    <citation type="journal article" date="2021" name="PeerJ">
        <title>Extensive microbial diversity within the chicken gut microbiome revealed by metagenomics and culture.</title>
        <authorList>
            <person name="Gilroy R."/>
            <person name="Ravi A."/>
            <person name="Getino M."/>
            <person name="Pursley I."/>
            <person name="Horton D.L."/>
            <person name="Alikhan N.F."/>
            <person name="Baker D."/>
            <person name="Gharbi K."/>
            <person name="Hall N."/>
            <person name="Watson M."/>
            <person name="Adriaenssens E.M."/>
            <person name="Foster-Nyarko E."/>
            <person name="Jarju S."/>
            <person name="Secka A."/>
            <person name="Antonio M."/>
            <person name="Oren A."/>
            <person name="Chaudhuri R.R."/>
            <person name="La Ragione R."/>
            <person name="Hildebrand F."/>
            <person name="Pallen M.J."/>
        </authorList>
    </citation>
    <scope>NUCLEOTIDE SEQUENCE</scope>
    <source>
        <strain evidence="4">C6-149</strain>
    </source>
</reference>
<dbReference type="Pfam" id="PF25888">
    <property type="entry name" value="WHD_DnaB"/>
    <property type="match status" value="1"/>
</dbReference>
<organism evidence="4 5">
    <name type="scientific">Candidatus Gallilactobacillus intestinavium</name>
    <dbReference type="NCBI Taxonomy" id="2840838"/>
    <lineage>
        <taxon>Bacteria</taxon>
        <taxon>Bacillati</taxon>
        <taxon>Bacillota</taxon>
        <taxon>Bacilli</taxon>
        <taxon>Lactobacillales</taxon>
        <taxon>Lactobacillaceae</taxon>
        <taxon>Lactobacillaceae incertae sedis</taxon>
        <taxon>Candidatus Gallilactobacillus</taxon>
    </lineage>
</organism>
<dbReference type="AlphaFoldDB" id="A0A9D9E8T2"/>
<evidence type="ECO:0000313" key="5">
    <source>
        <dbReference type="Proteomes" id="UP000823614"/>
    </source>
</evidence>
<reference evidence="4" key="1">
    <citation type="submission" date="2020-10" db="EMBL/GenBank/DDBJ databases">
        <authorList>
            <person name="Gilroy R."/>
        </authorList>
    </citation>
    <scope>NUCLEOTIDE SEQUENCE</scope>
    <source>
        <strain evidence="4">C6-149</strain>
    </source>
</reference>
<dbReference type="EMBL" id="JADIMP010000095">
    <property type="protein sequence ID" value="MBO8441950.1"/>
    <property type="molecule type" value="Genomic_DNA"/>
</dbReference>
<evidence type="ECO:0000259" key="2">
    <source>
        <dbReference type="Pfam" id="PF07261"/>
    </source>
</evidence>
<accession>A0A9D9E8T2</accession>
<dbReference type="Pfam" id="PF07261">
    <property type="entry name" value="DnaB_2"/>
    <property type="match status" value="1"/>
</dbReference>
<comment type="similarity">
    <text evidence="1">Belongs to the DnaB/DnaD family.</text>
</comment>
<dbReference type="InterPro" id="IPR058660">
    <property type="entry name" value="WHD_DnaB"/>
</dbReference>
<proteinExistence type="inferred from homology"/>
<sequence>MEDNGRPLTPQSGFITIFPKHKAFDQESFDYLYRPILGANAFTLYIGLRDLADDVPHKSERHKHSTLLNWIDLDLKQLLISRKRLEGTGLLNTYYQCDSLGDFYLYQMNLPLSAEDFFKDDLLETLLEDVVGVDRVVELKKYLINPTIDHSDMSDVTESFLSVFHINKDKLAKKQKKIIYEKNNLINNEFDEYQGFDFNTFFNYLDLNYINKESVIDNKKLLLAEHKLYGFDEKVLANLVMQCVNLDSNNLDELQLKRMVADVYSKQMLHSNHVTEINSKTHEHSFNDQEQELIKAFKYYTPIDFLIKLKKERNQFVTNEEQLVLQNFVKRNVLSNSVINVLIYYLINDREQNILNKNSLNKIANDWLSHKIQSPEDAILYMKQYNQRKRHKVVYSSNKTVREKMPNWNKQKVDQDKVKINKKRIDQLKKELAKKKHEKNE</sequence>
<evidence type="ECO:0000259" key="3">
    <source>
        <dbReference type="Pfam" id="PF25888"/>
    </source>
</evidence>
<dbReference type="Proteomes" id="UP000823614">
    <property type="component" value="Unassembled WGS sequence"/>
</dbReference>
<name>A0A9D9E8T2_9LACO</name>
<protein>
    <submittedName>
        <fullName evidence="4">DnaD domain protein</fullName>
    </submittedName>
</protein>
<gene>
    <name evidence="4" type="ORF">IAA89_05925</name>
</gene>
<dbReference type="InterPro" id="IPR006343">
    <property type="entry name" value="DnaB/C_C"/>
</dbReference>
<evidence type="ECO:0000256" key="1">
    <source>
        <dbReference type="ARBA" id="ARBA00093462"/>
    </source>
</evidence>
<comment type="caution">
    <text evidence="4">The sequence shown here is derived from an EMBL/GenBank/DDBJ whole genome shotgun (WGS) entry which is preliminary data.</text>
</comment>
<feature type="domain" description="DnaB/C C-terminal" evidence="2">
    <location>
        <begin position="309"/>
        <end position="381"/>
    </location>
</feature>
<evidence type="ECO:0000313" key="4">
    <source>
        <dbReference type="EMBL" id="MBO8441950.1"/>
    </source>
</evidence>
<feature type="domain" description="Replicative helicase loading/DNA remodeling protein DnaB N-terminal winged helix" evidence="3">
    <location>
        <begin position="13"/>
        <end position="260"/>
    </location>
</feature>